<keyword evidence="4" id="KW-1185">Reference proteome</keyword>
<dbReference type="InterPro" id="IPR048800">
    <property type="entry name" value="Cac1-like_C"/>
</dbReference>
<reference evidence="4" key="1">
    <citation type="submission" date="2016-06" db="EMBL/GenBank/DDBJ databases">
        <title>Parallel loss of symbiosis genes in relatives of nitrogen-fixing non-legume Parasponia.</title>
        <authorList>
            <person name="Van Velzen R."/>
            <person name="Holmer R."/>
            <person name="Bu F."/>
            <person name="Rutten L."/>
            <person name="Van Zeijl A."/>
            <person name="Liu W."/>
            <person name="Santuari L."/>
            <person name="Cao Q."/>
            <person name="Sharma T."/>
            <person name="Shen D."/>
            <person name="Roswanjaya Y."/>
            <person name="Wardhani T."/>
            <person name="Kalhor M.S."/>
            <person name="Jansen J."/>
            <person name="Van den Hoogen J."/>
            <person name="Gungor B."/>
            <person name="Hartog M."/>
            <person name="Hontelez J."/>
            <person name="Verver J."/>
            <person name="Yang W.-C."/>
            <person name="Schijlen E."/>
            <person name="Repin R."/>
            <person name="Schilthuizen M."/>
            <person name="Schranz E."/>
            <person name="Heidstra R."/>
            <person name="Miyata K."/>
            <person name="Fedorova E."/>
            <person name="Kohlen W."/>
            <person name="Bisseling T."/>
            <person name="Smit S."/>
            <person name="Geurts R."/>
        </authorList>
    </citation>
    <scope>NUCLEOTIDE SEQUENCE [LARGE SCALE GENOMIC DNA]</scope>
    <source>
        <strain evidence="4">cv. RG33-2</strain>
    </source>
</reference>
<dbReference type="OrthoDB" id="440676at2759"/>
<evidence type="ECO:0000256" key="1">
    <source>
        <dbReference type="SAM" id="MobiDB-lite"/>
    </source>
</evidence>
<feature type="compositionally biased region" description="Polar residues" evidence="1">
    <location>
        <begin position="183"/>
        <end position="208"/>
    </location>
</feature>
<dbReference type="GO" id="GO:0005634">
    <property type="term" value="C:nucleus"/>
    <property type="evidence" value="ECO:0007669"/>
    <property type="project" value="TreeGrafter"/>
</dbReference>
<dbReference type="InParanoid" id="A0A2P5FPV1"/>
<comment type="caution">
    <text evidence="3">The sequence shown here is derived from an EMBL/GenBank/DDBJ whole genome shotgun (WGS) entry which is preliminary data.</text>
</comment>
<evidence type="ECO:0000313" key="3">
    <source>
        <dbReference type="EMBL" id="PON99831.1"/>
    </source>
</evidence>
<feature type="domain" description="Chromatin assembly factor 1 subunit Cac1-like C-terminal" evidence="2">
    <location>
        <begin position="117"/>
        <end position="163"/>
    </location>
</feature>
<feature type="region of interest" description="Disordered" evidence="1">
    <location>
        <begin position="171"/>
        <end position="208"/>
    </location>
</feature>
<protein>
    <submittedName>
        <fullName evidence="3">Chromatin assembly factor 1 subunit A</fullName>
    </submittedName>
</protein>
<dbReference type="Proteomes" id="UP000237000">
    <property type="component" value="Unassembled WGS sequence"/>
</dbReference>
<dbReference type="Pfam" id="PF21796">
    <property type="entry name" value="Cac1_C"/>
    <property type="match status" value="1"/>
</dbReference>
<sequence>MESDDTVEEAKISTGVESEEFYALLRQRKIYQPLITSNLMDEKTSLLTAEDLTGTPTLEQMCLQALSMRLFPGGLPVDISLDHVEDDDQEACPSNGKGRTTLNSTVIVIPDLDLRTVSTIQSCSQGIHKLVEVLQQKFPAYSKSQLRNKVCEISDFVDNHWQVKREVLNQLGLSTSPEPPTGKSISNPNETSPQPSVKTSSAVEGQQS</sequence>
<evidence type="ECO:0000259" key="2">
    <source>
        <dbReference type="Pfam" id="PF21796"/>
    </source>
</evidence>
<name>A0A2P5FPV1_TREOI</name>
<organism evidence="3 4">
    <name type="scientific">Trema orientale</name>
    <name type="common">Charcoal tree</name>
    <name type="synonym">Celtis orientalis</name>
    <dbReference type="NCBI Taxonomy" id="63057"/>
    <lineage>
        <taxon>Eukaryota</taxon>
        <taxon>Viridiplantae</taxon>
        <taxon>Streptophyta</taxon>
        <taxon>Embryophyta</taxon>
        <taxon>Tracheophyta</taxon>
        <taxon>Spermatophyta</taxon>
        <taxon>Magnoliopsida</taxon>
        <taxon>eudicotyledons</taxon>
        <taxon>Gunneridae</taxon>
        <taxon>Pentapetalae</taxon>
        <taxon>rosids</taxon>
        <taxon>fabids</taxon>
        <taxon>Rosales</taxon>
        <taxon>Cannabaceae</taxon>
        <taxon>Trema</taxon>
    </lineage>
</organism>
<dbReference type="PANTHER" id="PTHR15272">
    <property type="entry name" value="CHROMATIN ASSEMBLY FACTOR 1 SUBUNIT A CAF-1 SUBUNIT A"/>
    <property type="match status" value="1"/>
</dbReference>
<gene>
    <name evidence="3" type="ORF">TorRG33x02_042490</name>
</gene>
<accession>A0A2P5FPV1</accession>
<dbReference type="GO" id="GO:0033186">
    <property type="term" value="C:CAF-1 complex"/>
    <property type="evidence" value="ECO:0007669"/>
    <property type="project" value="TreeGrafter"/>
</dbReference>
<dbReference type="GO" id="GO:0006334">
    <property type="term" value="P:nucleosome assembly"/>
    <property type="evidence" value="ECO:0007669"/>
    <property type="project" value="TreeGrafter"/>
</dbReference>
<dbReference type="EMBL" id="JXTC01000016">
    <property type="protein sequence ID" value="PON99831.1"/>
    <property type="molecule type" value="Genomic_DNA"/>
</dbReference>
<evidence type="ECO:0000313" key="4">
    <source>
        <dbReference type="Proteomes" id="UP000237000"/>
    </source>
</evidence>
<dbReference type="PANTHER" id="PTHR15272:SF0">
    <property type="entry name" value="CHROMATIN ASSEMBLY FACTOR 1 SUBUNIT A"/>
    <property type="match status" value="1"/>
</dbReference>
<dbReference type="AlphaFoldDB" id="A0A2P5FPV1"/>
<proteinExistence type="predicted"/>
<dbReference type="STRING" id="63057.A0A2P5FPV1"/>